<evidence type="ECO:0000313" key="4">
    <source>
        <dbReference type="Proteomes" id="UP000253551"/>
    </source>
</evidence>
<comment type="caution">
    <text evidence="3">The sequence shown here is derived from an EMBL/GenBank/DDBJ whole genome shotgun (WGS) entry which is preliminary data.</text>
</comment>
<feature type="transmembrane region" description="Helical" evidence="2">
    <location>
        <begin position="116"/>
        <end position="135"/>
    </location>
</feature>
<dbReference type="Proteomes" id="UP000253551">
    <property type="component" value="Unassembled WGS sequence"/>
</dbReference>
<accession>A0A367KPQ5</accession>
<evidence type="ECO:0000256" key="1">
    <source>
        <dbReference type="SAM" id="MobiDB-lite"/>
    </source>
</evidence>
<keyword evidence="4" id="KW-1185">Reference proteome</keyword>
<organism evidence="3 4">
    <name type="scientific">Rhizopus stolonifer</name>
    <name type="common">Rhizopus nigricans</name>
    <dbReference type="NCBI Taxonomy" id="4846"/>
    <lineage>
        <taxon>Eukaryota</taxon>
        <taxon>Fungi</taxon>
        <taxon>Fungi incertae sedis</taxon>
        <taxon>Mucoromycota</taxon>
        <taxon>Mucoromycotina</taxon>
        <taxon>Mucoromycetes</taxon>
        <taxon>Mucorales</taxon>
        <taxon>Mucorineae</taxon>
        <taxon>Rhizopodaceae</taxon>
        <taxon>Rhizopus</taxon>
    </lineage>
</organism>
<keyword evidence="2" id="KW-0812">Transmembrane</keyword>
<keyword evidence="2" id="KW-1133">Transmembrane helix</keyword>
<dbReference type="EMBL" id="PJQM01000762">
    <property type="protein sequence ID" value="RCI04178.1"/>
    <property type="molecule type" value="Genomic_DNA"/>
</dbReference>
<sequence>MTTKNDTKNKISNLTSMTDTSPSDHSQKFSTTEILNLVSKEQLKKSCYDMNAELLINQLTQIYTGLKEAQDPKEPVAITMPLQTELCSHLKNLEDPCTFIINCLEAFTIYRTRPKYLRNLVNILCGALSTCIFILCNKRNQLEEKEKDRESMMLDERDTSAEKEINDSSSGSTPFELSNEIGISHDHQSKLVDMIDTIVFPDILFYALDTFKLNKLIGLKYEREEDGVKLVWRLVRGGYTAQAIGTIKKLNLLPRFTIRDFAFEVFSVDQKANLSQLVSGDLLLQQELLEFINAQLSLFFAASLEIAPFEKLCDAEKDNIKKLPGLMDKNFRKILTTSGIKLIKATKIKSSEFYYVKLS</sequence>
<feature type="non-terminal residue" evidence="3">
    <location>
        <position position="359"/>
    </location>
</feature>
<dbReference type="STRING" id="4846.A0A367KPQ5"/>
<keyword evidence="2" id="KW-0472">Membrane</keyword>
<dbReference type="AlphaFoldDB" id="A0A367KPQ5"/>
<reference evidence="3 4" key="1">
    <citation type="journal article" date="2018" name="G3 (Bethesda)">
        <title>Phylogenetic and Phylogenomic Definition of Rhizopus Species.</title>
        <authorList>
            <person name="Gryganskyi A.P."/>
            <person name="Golan J."/>
            <person name="Dolatabadi S."/>
            <person name="Mondo S."/>
            <person name="Robb S."/>
            <person name="Idnurm A."/>
            <person name="Muszewska A."/>
            <person name="Steczkiewicz K."/>
            <person name="Masonjones S."/>
            <person name="Liao H.L."/>
            <person name="Gajdeczka M.T."/>
            <person name="Anike F."/>
            <person name="Vuek A."/>
            <person name="Anishchenko I.M."/>
            <person name="Voigt K."/>
            <person name="de Hoog G.S."/>
            <person name="Smith M.E."/>
            <person name="Heitman J."/>
            <person name="Vilgalys R."/>
            <person name="Stajich J.E."/>
        </authorList>
    </citation>
    <scope>NUCLEOTIDE SEQUENCE [LARGE SCALE GENOMIC DNA]</scope>
    <source>
        <strain evidence="3 4">LSU 92-RS-03</strain>
    </source>
</reference>
<evidence type="ECO:0000256" key="2">
    <source>
        <dbReference type="SAM" id="Phobius"/>
    </source>
</evidence>
<name>A0A367KPQ5_RHIST</name>
<feature type="region of interest" description="Disordered" evidence="1">
    <location>
        <begin position="1"/>
        <end position="27"/>
    </location>
</feature>
<proteinExistence type="predicted"/>
<gene>
    <name evidence="3" type="ORF">CU098_001533</name>
</gene>
<evidence type="ECO:0000313" key="3">
    <source>
        <dbReference type="EMBL" id="RCI04178.1"/>
    </source>
</evidence>
<feature type="compositionally biased region" description="Polar residues" evidence="1">
    <location>
        <begin position="10"/>
        <end position="27"/>
    </location>
</feature>
<feature type="region of interest" description="Disordered" evidence="1">
    <location>
        <begin position="146"/>
        <end position="174"/>
    </location>
</feature>
<protein>
    <submittedName>
        <fullName evidence="3">Uncharacterized protein</fullName>
    </submittedName>
</protein>
<feature type="compositionally biased region" description="Basic and acidic residues" evidence="1">
    <location>
        <begin position="146"/>
        <end position="166"/>
    </location>
</feature>